<evidence type="ECO:0000313" key="1">
    <source>
        <dbReference type="EMBL" id="CAI9956219.1"/>
    </source>
</evidence>
<protein>
    <submittedName>
        <fullName evidence="2">Hypothetical_protein</fullName>
    </submittedName>
</protein>
<gene>
    <name evidence="2" type="ORF">HINF_LOCUS24653</name>
    <name evidence="1" type="ORF">HINF_LOCUS43864</name>
</gene>
<sequence>MSCLHKRSLHSCLVCSLIGLANRQNQLLNYTNIQQFLNDLNPNIEEITEIVQYFKNVNTLTLQSQLLLLRMCQHIYYKCNMQTAIQFEYSASSICQLSLCFLNQQTSQEYGQAGRYIQLLEEIKLNSYSYTGNTEYPPQQLKSQYVVQASVALEQLNVLINQEYKFTSNFSAELTQLIAQINTCKTDVQKVFSLYFLDEINQNAQIQLKIAYLNYLATSKQQLHNELQLNQLFLLISEINPQNQLCVDYIIDVLDDAFSKEDQLKQHLYEILINIVNIFNEELNNIVLIMLYKITGLFKYIQNIEIEYLDAHQVSVQTSKQIEQILDIQKYSEESQKYALVQLSLLLTNDNHVEVFMIVCNIINRCPNARIETIINQLFQWHLTEFQLKTVKNSTRNQSRVIGQSSQQILLSILLLYSNNDQQYIEATTSLILNRLNTDFCEVECIIGLIVLHKFDISSVQIYLQYYLLQCAYDEFLVNLLQHLKCVTQEALIYYEGGDHTHSTKIQLYLLNMSLTNQSYSNLQQYCQNLNQRSDFVQELKILTRILNFEFLDQIQNIPHDCYDVLFEILVLQVVQGTKQLQAEQLFRVKQINTALRDWVYPFLQSTDIQILLNKFEVQSLFPQEIIIILQKDFIQQEHIYLQRDLFSLSSFFMSEELRSTSVAFLNHNINQNVFLKTLSKVNFALVNPFFAFPFQFQKKLSYFQELILEIVLNKIKQ</sequence>
<name>A0AA86QBM2_9EUKA</name>
<dbReference type="EMBL" id="CAXDID020000072">
    <property type="protein sequence ID" value="CAL6015235.1"/>
    <property type="molecule type" value="Genomic_DNA"/>
</dbReference>
<organism evidence="1">
    <name type="scientific">Hexamita inflata</name>
    <dbReference type="NCBI Taxonomy" id="28002"/>
    <lineage>
        <taxon>Eukaryota</taxon>
        <taxon>Metamonada</taxon>
        <taxon>Diplomonadida</taxon>
        <taxon>Hexamitidae</taxon>
        <taxon>Hexamitinae</taxon>
        <taxon>Hexamita</taxon>
    </lineage>
</organism>
<evidence type="ECO:0000313" key="3">
    <source>
        <dbReference type="Proteomes" id="UP001642409"/>
    </source>
</evidence>
<reference evidence="2 3" key="2">
    <citation type="submission" date="2024-07" db="EMBL/GenBank/DDBJ databases">
        <authorList>
            <person name="Akdeniz Z."/>
        </authorList>
    </citation>
    <scope>NUCLEOTIDE SEQUENCE [LARGE SCALE GENOMIC DNA]</scope>
</reference>
<comment type="caution">
    <text evidence="1">The sequence shown here is derived from an EMBL/GenBank/DDBJ whole genome shotgun (WGS) entry which is preliminary data.</text>
</comment>
<evidence type="ECO:0000313" key="2">
    <source>
        <dbReference type="EMBL" id="CAL6015235.1"/>
    </source>
</evidence>
<proteinExistence type="predicted"/>
<reference evidence="1" key="1">
    <citation type="submission" date="2023-06" db="EMBL/GenBank/DDBJ databases">
        <authorList>
            <person name="Kurt Z."/>
        </authorList>
    </citation>
    <scope>NUCLEOTIDE SEQUENCE</scope>
</reference>
<accession>A0AA86QBM2</accession>
<dbReference type="Proteomes" id="UP001642409">
    <property type="component" value="Unassembled WGS sequence"/>
</dbReference>
<keyword evidence="3" id="KW-1185">Reference proteome</keyword>
<dbReference type="EMBL" id="CATOUU010000871">
    <property type="protein sequence ID" value="CAI9956219.1"/>
    <property type="molecule type" value="Genomic_DNA"/>
</dbReference>
<dbReference type="AlphaFoldDB" id="A0AA86QBM2"/>